<gene>
    <name evidence="4" type="ORF">PUN28_019926</name>
</gene>
<dbReference type="Pfam" id="PF00583">
    <property type="entry name" value="Acetyltransf_1"/>
    <property type="match status" value="1"/>
</dbReference>
<organism evidence="4 5">
    <name type="scientific">Cardiocondyla obscurior</name>
    <dbReference type="NCBI Taxonomy" id="286306"/>
    <lineage>
        <taxon>Eukaryota</taxon>
        <taxon>Metazoa</taxon>
        <taxon>Ecdysozoa</taxon>
        <taxon>Arthropoda</taxon>
        <taxon>Hexapoda</taxon>
        <taxon>Insecta</taxon>
        <taxon>Pterygota</taxon>
        <taxon>Neoptera</taxon>
        <taxon>Endopterygota</taxon>
        <taxon>Hymenoptera</taxon>
        <taxon>Apocrita</taxon>
        <taxon>Aculeata</taxon>
        <taxon>Formicoidea</taxon>
        <taxon>Formicidae</taxon>
        <taxon>Myrmicinae</taxon>
        <taxon>Cardiocondyla</taxon>
    </lineage>
</organism>
<proteinExistence type="predicted"/>
<dbReference type="PANTHER" id="PTHR13947:SF37">
    <property type="entry name" value="LD18367P"/>
    <property type="match status" value="1"/>
</dbReference>
<dbReference type="Gene3D" id="3.40.630.30">
    <property type="match status" value="1"/>
</dbReference>
<dbReference type="InterPro" id="IPR016181">
    <property type="entry name" value="Acyl_CoA_acyltransferase"/>
</dbReference>
<accession>A0AAW2EBV6</accession>
<dbReference type="Proteomes" id="UP001430953">
    <property type="component" value="Unassembled WGS sequence"/>
</dbReference>
<dbReference type="SUPFAM" id="SSF55729">
    <property type="entry name" value="Acyl-CoA N-acyltransferases (Nat)"/>
    <property type="match status" value="1"/>
</dbReference>
<protein>
    <recommendedName>
        <fullName evidence="3">N-acetyltransferase domain-containing protein</fullName>
    </recommendedName>
</protein>
<evidence type="ECO:0000256" key="1">
    <source>
        <dbReference type="ARBA" id="ARBA00022679"/>
    </source>
</evidence>
<dbReference type="EMBL" id="JADYXP020000027">
    <property type="protein sequence ID" value="KAL0099844.1"/>
    <property type="molecule type" value="Genomic_DNA"/>
</dbReference>
<dbReference type="PANTHER" id="PTHR13947">
    <property type="entry name" value="GNAT FAMILY N-ACETYLTRANSFERASE"/>
    <property type="match status" value="1"/>
</dbReference>
<dbReference type="InterPro" id="IPR000182">
    <property type="entry name" value="GNAT_dom"/>
</dbReference>
<keyword evidence="1" id="KW-0808">Transferase</keyword>
<keyword evidence="2" id="KW-1133">Transmembrane helix</keyword>
<keyword evidence="2" id="KW-0472">Membrane</keyword>
<dbReference type="PROSITE" id="PS51186">
    <property type="entry name" value="GNAT"/>
    <property type="match status" value="1"/>
</dbReference>
<evidence type="ECO:0000313" key="4">
    <source>
        <dbReference type="EMBL" id="KAL0099844.1"/>
    </source>
</evidence>
<sequence>MTMSHIVIVRAFKLGDETSCSKLTRDCVMSSLGATFCGMLFKEITFQLIILLAAIMFIFFGMPLTICLSVVPVVIALTYAGTYVSFAAKLTEIDTEVANIPRLYMSNAFSCYWVAEAFEPYLMTQHPKEVYYTIMTEEQFYQANVDVSLQAKKIVGTVGLCKSYRLDRSAWIKRLCVHEGYRRKGIASCLLNVAVQFAIDAGYSCANIVASEYTEEGRELCLKKGFELKQMYHKSILGSYITILMYELTYRIKPTQDDYAPRMDFVKEFLNQFQ</sequence>
<keyword evidence="2" id="KW-0812">Transmembrane</keyword>
<feature type="domain" description="N-acetyltransferase" evidence="3">
    <location>
        <begin position="98"/>
        <end position="247"/>
    </location>
</feature>
<dbReference type="AlphaFoldDB" id="A0AAW2EBV6"/>
<evidence type="ECO:0000259" key="3">
    <source>
        <dbReference type="PROSITE" id="PS51186"/>
    </source>
</evidence>
<evidence type="ECO:0000313" key="5">
    <source>
        <dbReference type="Proteomes" id="UP001430953"/>
    </source>
</evidence>
<keyword evidence="5" id="KW-1185">Reference proteome</keyword>
<name>A0AAW2EBV6_9HYME</name>
<dbReference type="GO" id="GO:0008080">
    <property type="term" value="F:N-acetyltransferase activity"/>
    <property type="evidence" value="ECO:0007669"/>
    <property type="project" value="InterPro"/>
</dbReference>
<comment type="caution">
    <text evidence="4">The sequence shown here is derived from an EMBL/GenBank/DDBJ whole genome shotgun (WGS) entry which is preliminary data.</text>
</comment>
<dbReference type="InterPro" id="IPR050769">
    <property type="entry name" value="NAT_camello-type"/>
</dbReference>
<dbReference type="CDD" id="cd04301">
    <property type="entry name" value="NAT_SF"/>
    <property type="match status" value="1"/>
</dbReference>
<feature type="transmembrane region" description="Helical" evidence="2">
    <location>
        <begin position="48"/>
        <end position="81"/>
    </location>
</feature>
<reference evidence="4 5" key="1">
    <citation type="submission" date="2023-03" db="EMBL/GenBank/DDBJ databases">
        <title>High recombination rates correlate with genetic variation in Cardiocondyla obscurior ants.</title>
        <authorList>
            <person name="Errbii M."/>
        </authorList>
    </citation>
    <scope>NUCLEOTIDE SEQUENCE [LARGE SCALE GENOMIC DNA]</scope>
    <source>
        <strain evidence="4">Alpha-2009</strain>
        <tissue evidence="4">Whole body</tissue>
    </source>
</reference>
<evidence type="ECO:0000256" key="2">
    <source>
        <dbReference type="SAM" id="Phobius"/>
    </source>
</evidence>